<evidence type="ECO:0000259" key="1">
    <source>
        <dbReference type="Pfam" id="PF15797"/>
    </source>
</evidence>
<organism evidence="2 3">
    <name type="scientific">Drosophila suzukii</name>
    <name type="common">Spotted-wing drosophila fruit fly</name>
    <dbReference type="NCBI Taxonomy" id="28584"/>
    <lineage>
        <taxon>Eukaryota</taxon>
        <taxon>Metazoa</taxon>
        <taxon>Ecdysozoa</taxon>
        <taxon>Arthropoda</taxon>
        <taxon>Hexapoda</taxon>
        <taxon>Insecta</taxon>
        <taxon>Pterygota</taxon>
        <taxon>Neoptera</taxon>
        <taxon>Endopterygota</taxon>
        <taxon>Diptera</taxon>
        <taxon>Brachycera</taxon>
        <taxon>Muscomorpha</taxon>
        <taxon>Ephydroidea</taxon>
        <taxon>Drosophilidae</taxon>
        <taxon>Drosophila</taxon>
        <taxon>Sophophora</taxon>
    </lineage>
</organism>
<reference evidence="3" key="1">
    <citation type="submission" date="2025-08" db="UniProtKB">
        <authorList>
            <consortium name="RefSeq"/>
        </authorList>
    </citation>
    <scope>IDENTIFICATION</scope>
</reference>
<dbReference type="InterPro" id="IPR031600">
    <property type="entry name" value="DUF4706"/>
</dbReference>
<keyword evidence="2" id="KW-1185">Reference proteome</keyword>
<name>A0AB40AF68_DROSZ</name>
<protein>
    <recommendedName>
        <fullName evidence="1">DUF4706 domain-containing protein</fullName>
    </recommendedName>
</protein>
<dbReference type="Proteomes" id="UP001652628">
    <property type="component" value="Chromosome 4"/>
</dbReference>
<feature type="domain" description="DUF4706" evidence="1">
    <location>
        <begin position="101"/>
        <end position="142"/>
    </location>
</feature>
<dbReference type="Pfam" id="PF15797">
    <property type="entry name" value="DUF4706"/>
    <property type="match status" value="2"/>
</dbReference>
<dbReference type="PANTHER" id="PTHR34394:SF1">
    <property type="entry name" value="SIMILAR TO RIKEN CDNA 2310022B05"/>
    <property type="match status" value="1"/>
</dbReference>
<dbReference type="GeneID" id="118878916"/>
<feature type="domain" description="DUF4706" evidence="1">
    <location>
        <begin position="9"/>
        <end position="73"/>
    </location>
</feature>
<proteinExistence type="predicted"/>
<dbReference type="RefSeq" id="XP_036677813.2">
    <property type="nucleotide sequence ID" value="XM_036821918.3"/>
</dbReference>
<evidence type="ECO:0000313" key="2">
    <source>
        <dbReference type="Proteomes" id="UP001652628"/>
    </source>
</evidence>
<evidence type="ECO:0000313" key="3">
    <source>
        <dbReference type="RefSeq" id="XP_036677813.2"/>
    </source>
</evidence>
<accession>A0AB40AF68</accession>
<dbReference type="AlphaFoldDB" id="A0AB40AF68"/>
<sequence>MATHEKIHSYFSQLNSLSEKITRDINRVRSSFSRDAWLALTLNEQEKILNNRLINPDIYTKYYKTTKTTCSAQEAQLKTDISKSDFQQFPYRDVVYSYNGQDLHTYIYQNVGLKILHDENTRDCRDEHSYPFSYRTKSQINILSNEPDDVSVVGAAVDVSKSLYLKFTNNPKIPSFQINVNDKVDGNQRKTKMCKQENYQKSKCNYSNEQLMDSDEKLQLLFRFESKSSMSNDLSDYENEFKDIRQDENAKLLTPELQVPKGFDFLSNW</sequence>
<dbReference type="PANTHER" id="PTHR34394">
    <property type="entry name" value="SIMILAR TO RIKEN CDNA 2310022B05"/>
    <property type="match status" value="1"/>
</dbReference>
<gene>
    <name evidence="3" type="primary">LOC118878916</name>
</gene>